<feature type="compositionally biased region" description="Basic and acidic residues" evidence="1">
    <location>
        <begin position="44"/>
        <end position="55"/>
    </location>
</feature>
<comment type="caution">
    <text evidence="2">The sequence shown here is derived from an EMBL/GenBank/DDBJ whole genome shotgun (WGS) entry which is preliminary data.</text>
</comment>
<feature type="compositionally biased region" description="Low complexity" evidence="1">
    <location>
        <begin position="548"/>
        <end position="561"/>
    </location>
</feature>
<feature type="compositionally biased region" description="Basic and acidic residues" evidence="1">
    <location>
        <begin position="1009"/>
        <end position="1023"/>
    </location>
</feature>
<dbReference type="RefSeq" id="XP_064655057.1">
    <property type="nucleotide sequence ID" value="XM_064806752.1"/>
</dbReference>
<feature type="compositionally biased region" description="Polar residues" evidence="1">
    <location>
        <begin position="695"/>
        <end position="706"/>
    </location>
</feature>
<feature type="compositionally biased region" description="Basic and acidic residues" evidence="1">
    <location>
        <begin position="654"/>
        <end position="666"/>
    </location>
</feature>
<feature type="region of interest" description="Disordered" evidence="1">
    <location>
        <begin position="464"/>
        <end position="583"/>
    </location>
</feature>
<feature type="compositionally biased region" description="Low complexity" evidence="1">
    <location>
        <begin position="1094"/>
        <end position="1103"/>
    </location>
</feature>
<feature type="compositionally biased region" description="Polar residues" evidence="1">
    <location>
        <begin position="788"/>
        <end position="830"/>
    </location>
</feature>
<sequence length="1474" mass="158087">MAETTQYIHDDAHPLRHPPPASSSSPNPQPWRSPAKLTTSSLQELRRKSGDEQQRDPTTPVSPTMSRRTSFESDRFSTVSGLTAYFPSNPANVNPKAQYVASFGASQVVSESLSVKRSTSSDDDEDKLNKDDVRFTDGALGLVNAFLDQLLYSFLSTARSTSLSALRPAVTEVLKHRLAREAITSAEEELAELLAGGDDDDEDKKHKTAEDSRRWDLELVWKRTRLRVMVYMRLGEMEDEDEQRYVNEEELFHGNERRFSQSSGLVSWAAAIFLTSILEFVAEQTLQVAGQASYTRARRQSRTQRISGFAPADRSSVLTVEEYDVEKVALNATLGRLWRTWRKALRNNNNAGNATPTYRSPATWSRENMVSALSHRRSSFGTANEGSVVGESRPQTRDGGGEMEFPEWVLAANIPLPMGDVGRDVDEILVPGLVDGVEGTEGQYPDELLGRLVALPMGEEKRDVDEIEVPGLAREPDGAVADDEASRSEVPRQRSSLMEPLLHQPKPVDSFTSSPTATDMPAVSRQRSSSLPTPSRTPMPERDQKPVEAATATEAPLAEQAVADDDAQSQSQEADRKGGNEAFPWMVGGAAITTAAAAAAAGVAGAASSSDREANGQREAPQRSIPRKPLPGDSTSQGLAIPEDVTAPGSALAEEQHPLRDVEKHPSQRSFSDQEIEELDRRKSLIDIKAMMFVNGSSGPASGQESPRNEETSYLRPASRASDEEVSEHEGPEDAIGVARTSDVSSPVPPRMSEEHTEARESPKPTGIVNGAPPAAPESPTVKRPGSMASQRQFYDLTSQPDQSPATLQRSPTKYSNRASLADGAQQSPTVEKPLHRQSMSADVDKDASDPQRPRSLKGTGQKMAAPKGGEARSPKASNKSPRLVGDPESLHAMTSASIRGPEDFDMFLQGADTVKYTLTPDNVRDDSTPNAPAPLPKPRQAPVEMDATSILTNSDSRVGRSQTAKQATSAHTTAGAAENESTLSKRRSVSKPSPRNTSAHRKSGLMAREPRVQTETTRDFADFIRSTGPQKEKPVYPLLSNASQTSLHSLRSAHIHGASASRSSSPNGERSRSNTLKSVDAPDVPPVPPMTALPPMATQPRQPKQPKQPKQPRPAKATTYGSSDLIDFIRSGPEEEGQHRISRSVAPFRTTMDSDQFHDLADRNGNGVEQFGNGNGKAAASASAPSVQSPFVRSSQRTSENSRSALLHGASNRAPAPAVQPVRNRQPPLSNPTTTSHVAEENAPVRKRVRNKDPYSMDFLDNDDEDDWFGPAPGSSRAGGGAGGGGEESLLDFLNSNEPPQTTAPQPLLDPKSTQAREALRRYASSGGNGGQQASSARAGAGAGAGAVPRSGYASPTQGSVSSARAGAGRAVSRSGYASPTAQSASSARPAGSGVKAMPRGGAKDIAATSNTQELADFFKNSGPSEGEGGDPESAPAPNVGRMNGKEKGEKKKKGGFFGLMRGRRRTTYLDMP</sequence>
<keyword evidence="3" id="KW-1185">Reference proteome</keyword>
<feature type="region of interest" description="Disordered" evidence="1">
    <location>
        <begin position="918"/>
        <end position="1474"/>
    </location>
</feature>
<dbReference type="GO" id="GO:0046982">
    <property type="term" value="F:protein heterodimerization activity"/>
    <property type="evidence" value="ECO:0007669"/>
    <property type="project" value="InterPro"/>
</dbReference>
<feature type="region of interest" description="Disordered" evidence="1">
    <location>
        <begin position="111"/>
        <end position="130"/>
    </location>
</feature>
<feature type="compositionally biased region" description="Polar residues" evidence="1">
    <location>
        <begin position="56"/>
        <end position="68"/>
    </location>
</feature>
<feature type="compositionally biased region" description="Acidic residues" evidence="1">
    <location>
        <begin position="724"/>
        <end position="733"/>
    </location>
</feature>
<feature type="region of interest" description="Disordered" evidence="1">
    <location>
        <begin position="596"/>
        <end position="678"/>
    </location>
</feature>
<evidence type="ECO:0000313" key="3">
    <source>
        <dbReference type="Proteomes" id="UP001337655"/>
    </source>
</evidence>
<feature type="compositionally biased region" description="Polar residues" evidence="1">
    <location>
        <begin position="950"/>
        <end position="973"/>
    </location>
</feature>
<feature type="compositionally biased region" description="Low complexity" evidence="1">
    <location>
        <begin position="1360"/>
        <end position="1380"/>
    </location>
</feature>
<dbReference type="EMBL" id="JAVRRT010000018">
    <property type="protein sequence ID" value="KAK5164861.1"/>
    <property type="molecule type" value="Genomic_DNA"/>
</dbReference>
<feature type="region of interest" description="Disordered" evidence="1">
    <location>
        <begin position="694"/>
        <end position="898"/>
    </location>
</feature>
<dbReference type="GeneID" id="89930856"/>
<feature type="compositionally biased region" description="Pro residues" evidence="1">
    <location>
        <begin position="1084"/>
        <end position="1093"/>
    </location>
</feature>
<dbReference type="InterPro" id="IPR009072">
    <property type="entry name" value="Histone-fold"/>
</dbReference>
<feature type="compositionally biased region" description="Basic and acidic residues" evidence="1">
    <location>
        <begin position="843"/>
        <end position="853"/>
    </location>
</feature>
<gene>
    <name evidence="2" type="ORF">LTR77_009525</name>
</gene>
<feature type="compositionally biased region" description="Gly residues" evidence="1">
    <location>
        <begin position="1278"/>
        <end position="1288"/>
    </location>
</feature>
<feature type="compositionally biased region" description="Polar residues" evidence="1">
    <location>
        <begin position="1228"/>
        <end position="1238"/>
    </location>
</feature>
<feature type="compositionally biased region" description="Polar residues" evidence="1">
    <location>
        <begin position="1186"/>
        <end position="1205"/>
    </location>
</feature>
<organism evidence="2 3">
    <name type="scientific">Saxophila tyrrhenica</name>
    <dbReference type="NCBI Taxonomy" id="1690608"/>
    <lineage>
        <taxon>Eukaryota</taxon>
        <taxon>Fungi</taxon>
        <taxon>Dikarya</taxon>
        <taxon>Ascomycota</taxon>
        <taxon>Pezizomycotina</taxon>
        <taxon>Dothideomycetes</taxon>
        <taxon>Dothideomycetidae</taxon>
        <taxon>Mycosphaerellales</taxon>
        <taxon>Extremaceae</taxon>
        <taxon>Saxophila</taxon>
    </lineage>
</organism>
<evidence type="ECO:0000256" key="1">
    <source>
        <dbReference type="SAM" id="MobiDB-lite"/>
    </source>
</evidence>
<feature type="compositionally biased region" description="Low complexity" evidence="1">
    <location>
        <begin position="596"/>
        <end position="607"/>
    </location>
</feature>
<feature type="compositionally biased region" description="Polar residues" evidence="1">
    <location>
        <begin position="1041"/>
        <end position="1050"/>
    </location>
</feature>
<reference evidence="2 3" key="1">
    <citation type="submission" date="2023-08" db="EMBL/GenBank/DDBJ databases">
        <title>Black Yeasts Isolated from many extreme environments.</title>
        <authorList>
            <person name="Coleine C."/>
            <person name="Stajich J.E."/>
            <person name="Selbmann L."/>
        </authorList>
    </citation>
    <scope>NUCLEOTIDE SEQUENCE [LARGE SCALE GENOMIC DNA]</scope>
    <source>
        <strain evidence="2 3">CCFEE 5935</strain>
    </source>
</reference>
<dbReference type="Gene3D" id="1.10.20.10">
    <property type="entry name" value="Histone, subunit A"/>
    <property type="match status" value="1"/>
</dbReference>
<proteinExistence type="predicted"/>
<evidence type="ECO:0000313" key="2">
    <source>
        <dbReference type="EMBL" id="KAK5164861.1"/>
    </source>
</evidence>
<feature type="compositionally biased region" description="Pro residues" evidence="1">
    <location>
        <begin position="17"/>
        <end position="31"/>
    </location>
</feature>
<feature type="region of interest" description="Disordered" evidence="1">
    <location>
        <begin position="381"/>
        <end position="401"/>
    </location>
</feature>
<feature type="compositionally biased region" description="Basic and acidic residues" evidence="1">
    <location>
        <begin position="752"/>
        <end position="763"/>
    </location>
</feature>
<name>A0AAV9NZQ5_9PEZI</name>
<feature type="compositionally biased region" description="Polar residues" evidence="1">
    <location>
        <begin position="1061"/>
        <end position="1078"/>
    </location>
</feature>
<accession>A0AAV9NZQ5</accession>
<dbReference type="Proteomes" id="UP001337655">
    <property type="component" value="Unassembled WGS sequence"/>
</dbReference>
<feature type="compositionally biased region" description="Polar residues" evidence="1">
    <location>
        <begin position="1295"/>
        <end position="1306"/>
    </location>
</feature>
<feature type="region of interest" description="Disordered" evidence="1">
    <location>
        <begin position="1"/>
        <end position="73"/>
    </location>
</feature>
<feature type="compositionally biased region" description="Low complexity" evidence="1">
    <location>
        <begin position="524"/>
        <end position="538"/>
    </location>
</feature>
<protein>
    <submittedName>
        <fullName evidence="2">Uncharacterized protein</fullName>
    </submittedName>
</protein>